<evidence type="ECO:0000256" key="7">
    <source>
        <dbReference type="ARBA" id="ARBA00023172"/>
    </source>
</evidence>
<sequence length="326" mass="36052">MYETPLSSDSHPLLTEHVLSLLRKNRITSLYTFVQIDEDHLARIAHLPPITIAAVKEHLVVHGYATLKTAAQLSNRARPPIPTGLTALDTLLKGGLRTGHIYELCGESCSGKTQLCHTLAANVAFTNSNRPVYFIDTKCAFSAIKIQQILEEQHKDMTERRLAQTLGNIMVEHVFSPELLVRAIEQLAHGKRAEDDPAPSLLIINSIPSLWFLFHDSKSAGQPLGSLSRLISALHQFAADHSVAVVLVNLMLRAQDDVKMKNRKIHSSGRYLALGQFWESAPGTRLILLKPKSANDYGERIVEVWKSTHLPIGANATLRITDAGMT</sequence>
<dbReference type="SUPFAM" id="SSF52540">
    <property type="entry name" value="P-loop containing nucleoside triphosphate hydrolases"/>
    <property type="match status" value="1"/>
</dbReference>
<dbReference type="GO" id="GO:0140664">
    <property type="term" value="F:ATP-dependent DNA damage sensor activity"/>
    <property type="evidence" value="ECO:0007669"/>
    <property type="project" value="InterPro"/>
</dbReference>
<evidence type="ECO:0000256" key="3">
    <source>
        <dbReference type="ARBA" id="ARBA00022741"/>
    </source>
</evidence>
<dbReference type="InterPro" id="IPR051988">
    <property type="entry name" value="HRR_RAD51_Paralog"/>
</dbReference>
<keyword evidence="8" id="KW-0234">DNA repair</keyword>
<evidence type="ECO:0000256" key="6">
    <source>
        <dbReference type="ARBA" id="ARBA00023125"/>
    </source>
</evidence>
<dbReference type="PROSITE" id="PS50162">
    <property type="entry name" value="RECA_2"/>
    <property type="match status" value="1"/>
</dbReference>
<dbReference type="AlphaFoldDB" id="A0A182FH52"/>
<dbReference type="GO" id="GO:0005815">
    <property type="term" value="C:microtubule organizing center"/>
    <property type="evidence" value="ECO:0007669"/>
    <property type="project" value="TreeGrafter"/>
</dbReference>
<evidence type="ECO:0000259" key="10">
    <source>
        <dbReference type="PROSITE" id="PS50162"/>
    </source>
</evidence>
<dbReference type="PANTHER" id="PTHR46457">
    <property type="entry name" value="DNA REPAIR PROTEIN RAD51 HOMOLOG 4"/>
    <property type="match status" value="1"/>
</dbReference>
<dbReference type="GeneID" id="118466140"/>
<dbReference type="InterPro" id="IPR020588">
    <property type="entry name" value="RecA_ATP-bd"/>
</dbReference>
<dbReference type="PANTHER" id="PTHR46457:SF1">
    <property type="entry name" value="DNA REPAIR PROTEIN RAD51 HOMOLOG 4"/>
    <property type="match status" value="1"/>
</dbReference>
<dbReference type="InterPro" id="IPR016467">
    <property type="entry name" value="DNA_recomb/repair_RecA-like"/>
</dbReference>
<dbReference type="InterPro" id="IPR013632">
    <property type="entry name" value="Rad51_C"/>
</dbReference>
<reference evidence="11 12" key="1">
    <citation type="journal article" date="2017" name="G3 (Bethesda)">
        <title>The Physical Genome Mapping of Anopheles albimanus Corrected Scaffold Misassemblies and Identified Interarm Rearrangements in Genus Anopheles.</title>
        <authorList>
            <person name="Artemov G.N."/>
            <person name="Peery A.N."/>
            <person name="Jiang X."/>
            <person name="Tu Z."/>
            <person name="Stegniy V.N."/>
            <person name="Sharakhova M.V."/>
            <person name="Sharakhov I.V."/>
        </authorList>
    </citation>
    <scope>NUCLEOTIDE SEQUENCE [LARGE SCALE GENOMIC DNA]</scope>
    <source>
        <strain evidence="11 12">ALBI9_A</strain>
    </source>
</reference>
<dbReference type="Proteomes" id="UP000069272">
    <property type="component" value="Chromosome 3L"/>
</dbReference>
<dbReference type="GO" id="GO:0000724">
    <property type="term" value="P:double-strand break repair via homologous recombination"/>
    <property type="evidence" value="ECO:0007669"/>
    <property type="project" value="TreeGrafter"/>
</dbReference>
<dbReference type="KEGG" id="aali:118466140"/>
<evidence type="ECO:0000256" key="8">
    <source>
        <dbReference type="ARBA" id="ARBA00023204"/>
    </source>
</evidence>
<proteinExistence type="inferred from homology"/>
<keyword evidence="5" id="KW-0067">ATP-binding</keyword>
<protein>
    <recommendedName>
        <fullName evidence="10">RecA family profile 1 domain-containing protein</fullName>
    </recommendedName>
</protein>
<dbReference type="GO" id="GO:0042148">
    <property type="term" value="P:DNA strand invasion"/>
    <property type="evidence" value="ECO:0007669"/>
    <property type="project" value="TreeGrafter"/>
</dbReference>
<comment type="subcellular location">
    <subcellularLocation>
        <location evidence="1">Nucleus</location>
    </subcellularLocation>
</comment>
<comment type="similarity">
    <text evidence="2">Belongs to the RecA family. RAD51 subfamily.</text>
</comment>
<evidence type="ECO:0000256" key="5">
    <source>
        <dbReference type="ARBA" id="ARBA00022840"/>
    </source>
</evidence>
<dbReference type="RefSeq" id="XP_035790985.1">
    <property type="nucleotide sequence ID" value="XM_035935092.1"/>
</dbReference>
<feature type="domain" description="RecA family profile 1" evidence="10">
    <location>
        <begin position="77"/>
        <end position="251"/>
    </location>
</feature>
<keyword evidence="9" id="KW-0539">Nucleus</keyword>
<dbReference type="VEuPathDB" id="VectorBase:AALB005846"/>
<organism evidence="11 12">
    <name type="scientific">Anopheles albimanus</name>
    <name type="common">New world malaria mosquito</name>
    <dbReference type="NCBI Taxonomy" id="7167"/>
    <lineage>
        <taxon>Eukaryota</taxon>
        <taxon>Metazoa</taxon>
        <taxon>Ecdysozoa</taxon>
        <taxon>Arthropoda</taxon>
        <taxon>Hexapoda</taxon>
        <taxon>Insecta</taxon>
        <taxon>Pterygota</taxon>
        <taxon>Neoptera</taxon>
        <taxon>Endopterygota</taxon>
        <taxon>Diptera</taxon>
        <taxon>Nematocera</taxon>
        <taxon>Culicoidea</taxon>
        <taxon>Culicidae</taxon>
        <taxon>Anophelinae</taxon>
        <taxon>Anopheles</taxon>
    </lineage>
</organism>
<dbReference type="GO" id="GO:0000400">
    <property type="term" value="F:four-way junction DNA binding"/>
    <property type="evidence" value="ECO:0007669"/>
    <property type="project" value="TreeGrafter"/>
</dbReference>
<keyword evidence="12" id="KW-1185">Reference proteome</keyword>
<keyword evidence="4" id="KW-0227">DNA damage</keyword>
<accession>A0A182FH52</accession>
<evidence type="ECO:0000313" key="11">
    <source>
        <dbReference type="EnsemblMetazoa" id="AALB005846-PA"/>
    </source>
</evidence>
<dbReference type="Pfam" id="PF08423">
    <property type="entry name" value="Rad51"/>
    <property type="match status" value="1"/>
</dbReference>
<dbReference type="GO" id="GO:0033063">
    <property type="term" value="C:Rad51B-Rad51C-Rad51D-XRCC2 complex"/>
    <property type="evidence" value="ECO:0007669"/>
    <property type="project" value="TreeGrafter"/>
</dbReference>
<evidence type="ECO:0000256" key="1">
    <source>
        <dbReference type="ARBA" id="ARBA00004123"/>
    </source>
</evidence>
<dbReference type="GO" id="GO:0000723">
    <property type="term" value="P:telomere maintenance"/>
    <property type="evidence" value="ECO:0007669"/>
    <property type="project" value="TreeGrafter"/>
</dbReference>
<dbReference type="STRING" id="7167.A0A182FH52"/>
<dbReference type="OrthoDB" id="336321at2759"/>
<evidence type="ECO:0000256" key="4">
    <source>
        <dbReference type="ARBA" id="ARBA00022763"/>
    </source>
</evidence>
<dbReference type="InterPro" id="IPR047323">
    <property type="entry name" value="Rad51D_C"/>
</dbReference>
<dbReference type="InterPro" id="IPR027417">
    <property type="entry name" value="P-loop_NTPase"/>
</dbReference>
<dbReference type="GO" id="GO:0003697">
    <property type="term" value="F:single-stranded DNA binding"/>
    <property type="evidence" value="ECO:0007669"/>
    <property type="project" value="TreeGrafter"/>
</dbReference>
<evidence type="ECO:0000256" key="2">
    <source>
        <dbReference type="ARBA" id="ARBA00007095"/>
    </source>
</evidence>
<dbReference type="PIRSF" id="PIRSF005856">
    <property type="entry name" value="Rad51"/>
    <property type="match status" value="1"/>
</dbReference>
<keyword evidence="6" id="KW-0238">DNA-binding</keyword>
<evidence type="ECO:0000313" key="12">
    <source>
        <dbReference type="Proteomes" id="UP000069272"/>
    </source>
</evidence>
<dbReference type="EnsemblMetazoa" id="AALB005846-RA">
    <property type="protein sequence ID" value="AALB005846-PA"/>
    <property type="gene ID" value="AALB005846"/>
</dbReference>
<name>A0A182FH52_ANOAL</name>
<keyword evidence="3" id="KW-0547">Nucleotide-binding</keyword>
<dbReference type="GO" id="GO:0007131">
    <property type="term" value="P:reciprocal meiotic recombination"/>
    <property type="evidence" value="ECO:0007669"/>
    <property type="project" value="TreeGrafter"/>
</dbReference>
<reference evidence="11" key="2">
    <citation type="submission" date="2022-08" db="UniProtKB">
        <authorList>
            <consortium name="EnsemblMetazoa"/>
        </authorList>
    </citation>
    <scope>IDENTIFICATION</scope>
    <source>
        <strain evidence="11">STECLA/ALBI9_A</strain>
    </source>
</reference>
<keyword evidence="7" id="KW-0233">DNA recombination</keyword>
<dbReference type="GO" id="GO:0005657">
    <property type="term" value="C:replication fork"/>
    <property type="evidence" value="ECO:0007669"/>
    <property type="project" value="TreeGrafter"/>
</dbReference>
<evidence type="ECO:0000256" key="9">
    <source>
        <dbReference type="ARBA" id="ARBA00023242"/>
    </source>
</evidence>
<dbReference type="Gene3D" id="3.40.50.300">
    <property type="entry name" value="P-loop containing nucleotide triphosphate hydrolases"/>
    <property type="match status" value="1"/>
</dbReference>
<dbReference type="CDD" id="cd19489">
    <property type="entry name" value="Rad51D"/>
    <property type="match status" value="1"/>
</dbReference>
<dbReference type="VEuPathDB" id="VectorBase:AALB20_034753"/>
<dbReference type="GO" id="GO:0005524">
    <property type="term" value="F:ATP binding"/>
    <property type="evidence" value="ECO:0007669"/>
    <property type="project" value="UniProtKB-KW"/>
</dbReference>